<name>A0A1M3KY64_9BACT</name>
<dbReference type="AlphaFoldDB" id="A0A1M3KY64"/>
<evidence type="ECO:0000313" key="2">
    <source>
        <dbReference type="Proteomes" id="UP000184233"/>
    </source>
</evidence>
<dbReference type="Gene3D" id="2.20.25.110">
    <property type="entry name" value="S-adenosyl-L-methionine-dependent methyltransferases"/>
    <property type="match status" value="1"/>
</dbReference>
<dbReference type="PANTHER" id="PTHR43861:SF1">
    <property type="entry name" value="TRANS-ACONITATE 2-METHYLTRANSFERASE"/>
    <property type="match status" value="1"/>
</dbReference>
<gene>
    <name evidence="1" type="ORF">BGO89_08990</name>
</gene>
<dbReference type="InterPro" id="IPR029063">
    <property type="entry name" value="SAM-dependent_MTases_sf"/>
</dbReference>
<dbReference type="CDD" id="cd02440">
    <property type="entry name" value="AdoMet_MTases"/>
    <property type="match status" value="1"/>
</dbReference>
<accession>A0A1M3KY64</accession>
<dbReference type="EMBL" id="MKVH01000024">
    <property type="protein sequence ID" value="OJX57330.1"/>
    <property type="molecule type" value="Genomic_DNA"/>
</dbReference>
<comment type="caution">
    <text evidence="1">The sequence shown here is derived from an EMBL/GenBank/DDBJ whole genome shotgun (WGS) entry which is preliminary data.</text>
</comment>
<dbReference type="PANTHER" id="PTHR43861">
    <property type="entry name" value="TRANS-ACONITATE 2-METHYLTRANSFERASE-RELATED"/>
    <property type="match status" value="1"/>
</dbReference>
<dbReference type="SUPFAM" id="SSF53335">
    <property type="entry name" value="S-adenosyl-L-methionine-dependent methyltransferases"/>
    <property type="match status" value="1"/>
</dbReference>
<dbReference type="STRING" id="1895771.BGO89_08990"/>
<dbReference type="Pfam" id="PF13489">
    <property type="entry name" value="Methyltransf_23"/>
    <property type="match status" value="1"/>
</dbReference>
<sequence length="241" mass="26142">MNGFYGPDLAMVHADGYESTARHGARYVVEALAARGVRNGTIVDLGCGSGASSLIFTEAGFDVVGIDVSAAMIDIAKSRNPGATFIVGDMHGAELPQAAAVVSFNECLAYVIEEGDHGPTLQSLFRRLRHALGPGGLFVFDMLDETPHAGSDRNVRFVETENSSIVVEATRRGNLLMRDITLFRKDGASYRRTRETHVQRLYDPASIIASLTKEGFATRIDRSYGEHPLRPGGFMMECTVD</sequence>
<dbReference type="Proteomes" id="UP000184233">
    <property type="component" value="Unassembled WGS sequence"/>
</dbReference>
<proteinExistence type="predicted"/>
<reference evidence="1 2" key="1">
    <citation type="submission" date="2016-09" db="EMBL/GenBank/DDBJ databases">
        <title>Genome-resolved meta-omics ties microbial dynamics to process performance in biotechnology for thiocyanate degradation.</title>
        <authorList>
            <person name="Kantor R.S."/>
            <person name="Huddy R.J."/>
            <person name="Iyer R."/>
            <person name="Thomas B.C."/>
            <person name="Brown C.T."/>
            <person name="Anantharaman K."/>
            <person name="Tringe S."/>
            <person name="Hettich R.L."/>
            <person name="Harrison S.T."/>
            <person name="Banfield J.F."/>
        </authorList>
    </citation>
    <scope>NUCLEOTIDE SEQUENCE [LARGE SCALE GENOMIC DNA]</scope>
    <source>
        <strain evidence="1">59-99</strain>
    </source>
</reference>
<evidence type="ECO:0000313" key="1">
    <source>
        <dbReference type="EMBL" id="OJX57330.1"/>
    </source>
</evidence>
<protein>
    <submittedName>
        <fullName evidence="1">Uncharacterized protein</fullName>
    </submittedName>
</protein>
<organism evidence="1 2">
    <name type="scientific">Candidatus Kapaibacterium thiocyanatum</name>
    <dbReference type="NCBI Taxonomy" id="1895771"/>
    <lineage>
        <taxon>Bacteria</taxon>
        <taxon>Pseudomonadati</taxon>
        <taxon>Candidatus Kapaibacteriota</taxon>
        <taxon>Candidatus Kapaibacteriia</taxon>
        <taxon>Candidatus Kapaibacteriales</taxon>
        <taxon>Candidatus Kapaibacteriaceae</taxon>
        <taxon>Candidatus Kapaibacterium</taxon>
    </lineage>
</organism>
<dbReference type="Gene3D" id="3.40.50.150">
    <property type="entry name" value="Vaccinia Virus protein VP39"/>
    <property type="match status" value="1"/>
</dbReference>